<gene>
    <name evidence="2" type="primary">LOC142171758</name>
</gene>
<protein>
    <submittedName>
        <fullName evidence="2">Uncharacterized protein LOC142171758</fullName>
    </submittedName>
</protein>
<keyword evidence="1" id="KW-1185">Reference proteome</keyword>
<name>A0AC58T2U1_TOBAC</name>
<sequence>MATAAASIQPIPLRRAVYLNGQPVVKFTDAEVDRMNVIEGLQYSVIGKLSYGSSEIHELRRIIPTQCGIKGGDFNVILHEDEKIGGLLVHPPEYEDFAFCVNSCGLFEQGYKGSPFIWWNGRSNAECIFKRLDRIFVNLPFQNILPTIEVEHLIRTGSDHASLLMTCGNWEADFIGDQFLMFKQNIKRVKAALSKWNRETFGDIFKKLATLEDTVRVKGMLLEEEPITENRIVLQKAQSELKKYLNIEEQYWNGVWIEDQEQLATAAVDFYQKQFTNEGDASEFPLLNTVPSMVTMDQNLELSRLPIIEEVREAVFELVGRVLVALMDSLACFIKHVGMLLGRSIFENILLTQEIVTDIRLREKPANVMIKLDMAKAYDGVSWKYLLHVLRKMGFSEHFINMVWNLMLNNWYSVLVNGQSSWFFKSTRGVKQGDPLSPALFILSAEVLSRSLNKLFEDKSFVGFGMPKWSDSLNHLAYADDTIIFASSHHPSLSKIKAVLGNYEKISGKMINKDKSSYYMYSKVVNRLFQAVGAITGFVRGKFPFTYLGCPIFYTRRRKDYYEDLIKKVKAKLHSWKGKLLSFGGKATLISSVLQSMPVHMLSVLDPPNSILGHLHKTFARFFWSTKEEGRSRHWASWQNLCLPKEEGG</sequence>
<dbReference type="RefSeq" id="XP_075091558.1">
    <property type="nucleotide sequence ID" value="XM_075235457.1"/>
</dbReference>
<evidence type="ECO:0000313" key="1">
    <source>
        <dbReference type="Proteomes" id="UP000790787"/>
    </source>
</evidence>
<reference evidence="1" key="1">
    <citation type="journal article" date="2014" name="Nat. Commun.">
        <title>The tobacco genome sequence and its comparison with those of tomato and potato.</title>
        <authorList>
            <person name="Sierro N."/>
            <person name="Battey J.N."/>
            <person name="Ouadi S."/>
            <person name="Bakaher N."/>
            <person name="Bovet L."/>
            <person name="Willig A."/>
            <person name="Goepfert S."/>
            <person name="Peitsch M.C."/>
            <person name="Ivanov N.V."/>
        </authorList>
    </citation>
    <scope>NUCLEOTIDE SEQUENCE [LARGE SCALE GENOMIC DNA]</scope>
</reference>
<dbReference type="Proteomes" id="UP000790787">
    <property type="component" value="Chromosome 17"/>
</dbReference>
<proteinExistence type="predicted"/>
<organism evidence="1 2">
    <name type="scientific">Nicotiana tabacum</name>
    <name type="common">Common tobacco</name>
    <dbReference type="NCBI Taxonomy" id="4097"/>
    <lineage>
        <taxon>Eukaryota</taxon>
        <taxon>Viridiplantae</taxon>
        <taxon>Streptophyta</taxon>
        <taxon>Embryophyta</taxon>
        <taxon>Tracheophyta</taxon>
        <taxon>Spermatophyta</taxon>
        <taxon>Magnoliopsida</taxon>
        <taxon>eudicotyledons</taxon>
        <taxon>Gunneridae</taxon>
        <taxon>Pentapetalae</taxon>
        <taxon>asterids</taxon>
        <taxon>lamiids</taxon>
        <taxon>Solanales</taxon>
        <taxon>Solanaceae</taxon>
        <taxon>Nicotianoideae</taxon>
        <taxon>Nicotianeae</taxon>
        <taxon>Nicotiana</taxon>
    </lineage>
</organism>
<evidence type="ECO:0000313" key="2">
    <source>
        <dbReference type="RefSeq" id="XP_075091558.1"/>
    </source>
</evidence>
<accession>A0AC58T2U1</accession>
<reference evidence="2" key="2">
    <citation type="submission" date="2025-08" db="UniProtKB">
        <authorList>
            <consortium name="RefSeq"/>
        </authorList>
    </citation>
    <scope>IDENTIFICATION</scope>
    <source>
        <tissue evidence="2">Leaf</tissue>
    </source>
</reference>